<dbReference type="AlphaFoldDB" id="A0AAN4R0Z5"/>
<evidence type="ECO:0000259" key="5">
    <source>
        <dbReference type="PROSITE" id="PS01124"/>
    </source>
</evidence>
<dbReference type="Proteomes" id="UP000321287">
    <property type="component" value="Unassembled WGS sequence"/>
</dbReference>
<name>A0AAN4R0Z5_9PROT</name>
<keyword evidence="4" id="KW-0804">Transcription</keyword>
<keyword evidence="3" id="KW-0010">Activator</keyword>
<evidence type="ECO:0000256" key="1">
    <source>
        <dbReference type="ARBA" id="ARBA00023015"/>
    </source>
</evidence>
<evidence type="ECO:0000256" key="2">
    <source>
        <dbReference type="ARBA" id="ARBA00023125"/>
    </source>
</evidence>
<protein>
    <submittedName>
        <fullName evidence="6">AraC family transcriptional regulator</fullName>
    </submittedName>
</protein>
<accession>A0AAN4R0Z5</accession>
<evidence type="ECO:0000256" key="3">
    <source>
        <dbReference type="ARBA" id="ARBA00023159"/>
    </source>
</evidence>
<dbReference type="Gene3D" id="1.10.10.60">
    <property type="entry name" value="Homeodomain-like"/>
    <property type="match status" value="1"/>
</dbReference>
<keyword evidence="1" id="KW-0805">Transcription regulation</keyword>
<dbReference type="SMART" id="SM00342">
    <property type="entry name" value="HTH_ARAC"/>
    <property type="match status" value="1"/>
</dbReference>
<dbReference type="RefSeq" id="WP_062165104.1">
    <property type="nucleotide sequence ID" value="NZ_AP014690.1"/>
</dbReference>
<evidence type="ECO:0000313" key="7">
    <source>
        <dbReference type="Proteomes" id="UP000321287"/>
    </source>
</evidence>
<dbReference type="GeneID" id="78227154"/>
<dbReference type="InterPro" id="IPR003313">
    <property type="entry name" value="AraC-bd"/>
</dbReference>
<dbReference type="GO" id="GO:0043565">
    <property type="term" value="F:sequence-specific DNA binding"/>
    <property type="evidence" value="ECO:0007669"/>
    <property type="project" value="InterPro"/>
</dbReference>
<feature type="domain" description="HTH araC/xylS-type" evidence="5">
    <location>
        <begin position="167"/>
        <end position="266"/>
    </location>
</feature>
<dbReference type="PANTHER" id="PTHR11019">
    <property type="entry name" value="HTH-TYPE TRANSCRIPTIONAL REGULATOR NIMR"/>
    <property type="match status" value="1"/>
</dbReference>
<organism evidence="6 7">
    <name type="scientific">Asaia bogorensis NBRC 16594</name>
    <dbReference type="NCBI Taxonomy" id="1231624"/>
    <lineage>
        <taxon>Bacteria</taxon>
        <taxon>Pseudomonadati</taxon>
        <taxon>Pseudomonadota</taxon>
        <taxon>Alphaproteobacteria</taxon>
        <taxon>Acetobacterales</taxon>
        <taxon>Acetobacteraceae</taxon>
        <taxon>Asaia</taxon>
    </lineage>
</organism>
<dbReference type="PANTHER" id="PTHR11019:SF199">
    <property type="entry name" value="HTH-TYPE TRANSCRIPTIONAL REGULATOR NIMR"/>
    <property type="match status" value="1"/>
</dbReference>
<dbReference type="PROSITE" id="PS00041">
    <property type="entry name" value="HTH_ARAC_FAMILY_1"/>
    <property type="match status" value="1"/>
</dbReference>
<evidence type="ECO:0000256" key="4">
    <source>
        <dbReference type="ARBA" id="ARBA00023163"/>
    </source>
</evidence>
<dbReference type="KEGG" id="abg:Asbog_02132"/>
<dbReference type="Pfam" id="PF12833">
    <property type="entry name" value="HTH_18"/>
    <property type="match status" value="1"/>
</dbReference>
<keyword evidence="7" id="KW-1185">Reference proteome</keyword>
<sequence length="271" mass="30093">MKILSSTETTAVLVEAGLDRPQQKSFALRQSTDAIFYDWHEHSYHQIICARAGTTQIEGSDGRYLLPAAHALWIPAGTRHRTMIRNHDGMSFFLAPDDTQTAVEAMTTFPLTPILTEMMFYALRWPDGPQSADALAQSFFNTLALLCHERIKAAPAAGLALPMPRHPRLIRAIDAALLDPASATMTRICACAAMSERSFRRHFQAETGMGWQSWITQARLFHAALQLGQGQRVTDVAAECGYASLSAFAKAFNQRFGLTPARFRAHAMQER</sequence>
<dbReference type="PRINTS" id="PR00032">
    <property type="entry name" value="HTHARAC"/>
</dbReference>
<dbReference type="Pfam" id="PF02311">
    <property type="entry name" value="AraC_binding"/>
    <property type="match status" value="1"/>
</dbReference>
<dbReference type="InterPro" id="IPR018060">
    <property type="entry name" value="HTH_AraC"/>
</dbReference>
<evidence type="ECO:0000313" key="6">
    <source>
        <dbReference type="EMBL" id="GEL52190.1"/>
    </source>
</evidence>
<dbReference type="GO" id="GO:0003700">
    <property type="term" value="F:DNA-binding transcription factor activity"/>
    <property type="evidence" value="ECO:0007669"/>
    <property type="project" value="InterPro"/>
</dbReference>
<dbReference type="EMBL" id="BJVS01000001">
    <property type="protein sequence ID" value="GEL52190.1"/>
    <property type="molecule type" value="Genomic_DNA"/>
</dbReference>
<proteinExistence type="predicted"/>
<reference evidence="6 7" key="1">
    <citation type="submission" date="2019-07" db="EMBL/GenBank/DDBJ databases">
        <title>Whole genome shotgun sequence of Asaia bogorensis NBRC 16594.</title>
        <authorList>
            <person name="Hosoyama A."/>
            <person name="Uohara A."/>
            <person name="Ohji S."/>
            <person name="Ichikawa N."/>
        </authorList>
    </citation>
    <scope>NUCLEOTIDE SEQUENCE [LARGE SCALE GENOMIC DNA]</scope>
    <source>
        <strain evidence="6 7">NBRC 16594</strain>
    </source>
</reference>
<dbReference type="SUPFAM" id="SSF51182">
    <property type="entry name" value="RmlC-like cupins"/>
    <property type="match status" value="1"/>
</dbReference>
<dbReference type="InterPro" id="IPR018062">
    <property type="entry name" value="HTH_AraC-typ_CS"/>
</dbReference>
<keyword evidence="2" id="KW-0238">DNA-binding</keyword>
<dbReference type="InterPro" id="IPR009057">
    <property type="entry name" value="Homeodomain-like_sf"/>
</dbReference>
<gene>
    <name evidence="6" type="ORF">ABO01nite_01970</name>
</gene>
<comment type="caution">
    <text evidence="6">The sequence shown here is derived from an EMBL/GenBank/DDBJ whole genome shotgun (WGS) entry which is preliminary data.</text>
</comment>
<dbReference type="PROSITE" id="PS01124">
    <property type="entry name" value="HTH_ARAC_FAMILY_2"/>
    <property type="match status" value="1"/>
</dbReference>
<dbReference type="InterPro" id="IPR020449">
    <property type="entry name" value="Tscrpt_reg_AraC-type_HTH"/>
</dbReference>
<dbReference type="SUPFAM" id="SSF46689">
    <property type="entry name" value="Homeodomain-like"/>
    <property type="match status" value="2"/>
</dbReference>
<dbReference type="InterPro" id="IPR011051">
    <property type="entry name" value="RmlC_Cupin_sf"/>
</dbReference>